<accession>A0AAV8ZKX5</accession>
<organism evidence="2 3">
    <name type="scientific">Rhamnusium bicolor</name>
    <dbReference type="NCBI Taxonomy" id="1586634"/>
    <lineage>
        <taxon>Eukaryota</taxon>
        <taxon>Metazoa</taxon>
        <taxon>Ecdysozoa</taxon>
        <taxon>Arthropoda</taxon>
        <taxon>Hexapoda</taxon>
        <taxon>Insecta</taxon>
        <taxon>Pterygota</taxon>
        <taxon>Neoptera</taxon>
        <taxon>Endopterygota</taxon>
        <taxon>Coleoptera</taxon>
        <taxon>Polyphaga</taxon>
        <taxon>Cucujiformia</taxon>
        <taxon>Chrysomeloidea</taxon>
        <taxon>Cerambycidae</taxon>
        <taxon>Lepturinae</taxon>
        <taxon>Rhagiini</taxon>
        <taxon>Rhamnusium</taxon>
    </lineage>
</organism>
<evidence type="ECO:0000313" key="3">
    <source>
        <dbReference type="Proteomes" id="UP001162156"/>
    </source>
</evidence>
<gene>
    <name evidence="2" type="ORF">NQ314_003854</name>
</gene>
<protein>
    <submittedName>
        <fullName evidence="2">Uncharacterized protein</fullName>
    </submittedName>
</protein>
<keyword evidence="3" id="KW-1185">Reference proteome</keyword>
<name>A0AAV8ZKX5_9CUCU</name>
<reference evidence="2" key="1">
    <citation type="journal article" date="2023" name="Insect Mol. Biol.">
        <title>Genome sequencing provides insights into the evolution of gene families encoding plant cell wall-degrading enzymes in longhorned beetles.</title>
        <authorList>
            <person name="Shin N.R."/>
            <person name="Okamura Y."/>
            <person name="Kirsch R."/>
            <person name="Pauchet Y."/>
        </authorList>
    </citation>
    <scope>NUCLEOTIDE SEQUENCE</scope>
    <source>
        <strain evidence="2">RBIC_L_NR</strain>
    </source>
</reference>
<evidence type="ECO:0000313" key="2">
    <source>
        <dbReference type="EMBL" id="KAJ8965874.1"/>
    </source>
</evidence>
<dbReference type="Proteomes" id="UP001162156">
    <property type="component" value="Unassembled WGS sequence"/>
</dbReference>
<dbReference type="EMBL" id="JANEYF010001134">
    <property type="protein sequence ID" value="KAJ8965874.1"/>
    <property type="molecule type" value="Genomic_DNA"/>
</dbReference>
<comment type="caution">
    <text evidence="2">The sequence shown here is derived from an EMBL/GenBank/DDBJ whole genome shotgun (WGS) entry which is preliminary data.</text>
</comment>
<sequence>MEILAKETSKVEVKEDEAKEIVVTQKEVSKIESAITKETDQLEKRETLPEGTSKFDESFSEIPQKEEKAVKDERGDSLLEKIEDTVKDQLEAVTDFTKSLFSKDEKDIKIVSDLEQGFGKGKEEVEEIKKQEKTVEDSKITEEDVFEKN</sequence>
<dbReference type="AlphaFoldDB" id="A0AAV8ZKX5"/>
<proteinExistence type="predicted"/>
<evidence type="ECO:0000256" key="1">
    <source>
        <dbReference type="SAM" id="MobiDB-lite"/>
    </source>
</evidence>
<feature type="region of interest" description="Disordered" evidence="1">
    <location>
        <begin position="121"/>
        <end position="149"/>
    </location>
</feature>
<feature type="region of interest" description="Disordered" evidence="1">
    <location>
        <begin position="40"/>
        <end position="74"/>
    </location>
</feature>